<dbReference type="EMBL" id="QGGP01000001">
    <property type="protein sequence ID" value="PWK20862.1"/>
    <property type="molecule type" value="Genomic_DNA"/>
</dbReference>
<dbReference type="SUPFAM" id="SSF53649">
    <property type="entry name" value="Alkaline phosphatase-like"/>
    <property type="match status" value="1"/>
</dbReference>
<evidence type="ECO:0000256" key="1">
    <source>
        <dbReference type="ARBA" id="ARBA00008779"/>
    </source>
</evidence>
<comment type="similarity">
    <text evidence="1">Belongs to the sulfatase family.</text>
</comment>
<dbReference type="InterPro" id="IPR024607">
    <property type="entry name" value="Sulfatase_CS"/>
</dbReference>
<evidence type="ECO:0000256" key="4">
    <source>
        <dbReference type="ARBA" id="ARBA00022837"/>
    </source>
</evidence>
<keyword evidence="7" id="KW-1185">Reference proteome</keyword>
<keyword evidence="4" id="KW-0106">Calcium</keyword>
<dbReference type="GO" id="GO:0016787">
    <property type="term" value="F:hydrolase activity"/>
    <property type="evidence" value="ECO:0007669"/>
    <property type="project" value="UniProtKB-KW"/>
</dbReference>
<dbReference type="Pfam" id="PF00884">
    <property type="entry name" value="Sulfatase"/>
    <property type="match status" value="1"/>
</dbReference>
<dbReference type="AlphaFoldDB" id="A0A316DTV8"/>
<accession>A0A316DTV8</accession>
<gene>
    <name evidence="6" type="ORF">LX78_00568</name>
</gene>
<sequence length="790" mass="88137">MKKSLKLVLGILAIGICATSCQEKTETAVKPEIAVNTDDYDRSVLPIVKPKRPFYTELDVRDVKAPPRFEVKAPKGAPNVVIVLIDDMGFGVTNTFGGPIEMPVLDKLADNGLRYNRFHTTALCAPTRSALMTGYNHHSVNMGSITETATSFPGNDAIRPQSITPMPEVLLQNGYNTAMFGKCHGVPPWELSVSGPQTQWPAHSGFEKFYGFLGGETNQWAPLIYDGVTMMETPKDPDYHFTIDMTNQAISWVRFQQAMTPEKPFMMYYAPGATHAPHHTPQEWIDKNKGKFDAGWDVMRQETFERQKALGIIPQDAKLAPKPKDIKDWDDLTDKEKKLFARQMEVYAGFAQQTDFEIGRLKAAIEDLGVMDNTVFIYIAGDNGTSAEGGMNGMFNEMTYFNQVPETVDDMLEHYDEWGSPSTYPHMAAGWAVALDAPFTWTKQMASDFGGTRNGMVIHYPKGITKTGEIREQFSHVNDIAPTVYEIVGVPAPKVVNGIKQNPIEGTSLVYTFNEKDAEEQHKVQYFEMFGNRGIYSDGWLARVIHKAPWQAKPIRSLQDDIWELYNEQEDFTLTNNIADKHPEKLKELQDLFMKEAEKYHVLPIDDRVFIRMDAAAVGRPTLMDGRKHLVLGEGMRGMAPDVFINTHNVSFSITADVEVDDNGNGVLVCQGGRFGGFSLYIKNGIPAFTYNFLGLESYNVKATEKLKSGKHKIVMDFKYDGGGRGKGGTATISVDGKKSAESRVDKTQMTIFSVDDMADVGIDEGTQVADYGITNRFNGKIDKIIIDVK</sequence>
<name>A0A316DTV8_9FLAO</name>
<comment type="caution">
    <text evidence="6">The sequence shown here is derived from an EMBL/GenBank/DDBJ whole genome shotgun (WGS) entry which is preliminary data.</text>
</comment>
<evidence type="ECO:0000313" key="6">
    <source>
        <dbReference type="EMBL" id="PWK20862.1"/>
    </source>
</evidence>
<keyword evidence="2" id="KW-0479">Metal-binding</keyword>
<dbReference type="RefSeq" id="WP_109681114.1">
    <property type="nucleotide sequence ID" value="NZ_QGGP01000001.1"/>
</dbReference>
<dbReference type="CDD" id="cd16025">
    <property type="entry name" value="PAS_like"/>
    <property type="match status" value="1"/>
</dbReference>
<keyword evidence="3" id="KW-0378">Hydrolase</keyword>
<dbReference type="OrthoDB" id="9803751at2"/>
<dbReference type="PANTHER" id="PTHR42693">
    <property type="entry name" value="ARYLSULFATASE FAMILY MEMBER"/>
    <property type="match status" value="1"/>
</dbReference>
<dbReference type="InterPro" id="IPR050738">
    <property type="entry name" value="Sulfatase"/>
</dbReference>
<proteinExistence type="inferred from homology"/>
<dbReference type="Gene3D" id="3.40.720.10">
    <property type="entry name" value="Alkaline Phosphatase, subunit A"/>
    <property type="match status" value="1"/>
</dbReference>
<evidence type="ECO:0000313" key="7">
    <source>
        <dbReference type="Proteomes" id="UP000245430"/>
    </source>
</evidence>
<evidence type="ECO:0000256" key="2">
    <source>
        <dbReference type="ARBA" id="ARBA00022723"/>
    </source>
</evidence>
<organism evidence="6 7">
    <name type="scientific">Xanthomarina spongicola</name>
    <dbReference type="NCBI Taxonomy" id="570520"/>
    <lineage>
        <taxon>Bacteria</taxon>
        <taxon>Pseudomonadati</taxon>
        <taxon>Bacteroidota</taxon>
        <taxon>Flavobacteriia</taxon>
        <taxon>Flavobacteriales</taxon>
        <taxon>Flavobacteriaceae</taxon>
        <taxon>Xanthomarina</taxon>
    </lineage>
</organism>
<dbReference type="Gene3D" id="3.30.1120.10">
    <property type="match status" value="1"/>
</dbReference>
<protein>
    <submittedName>
        <fullName evidence="6">Arylsulfatase</fullName>
    </submittedName>
</protein>
<feature type="domain" description="Sulfatase N-terminal" evidence="5">
    <location>
        <begin position="78"/>
        <end position="490"/>
    </location>
</feature>
<reference evidence="6 7" key="1">
    <citation type="submission" date="2018-05" db="EMBL/GenBank/DDBJ databases">
        <title>Genomic Encyclopedia of Archaeal and Bacterial Type Strains, Phase II (KMG-II): from individual species to whole genera.</title>
        <authorList>
            <person name="Goeker M."/>
        </authorList>
    </citation>
    <scope>NUCLEOTIDE SEQUENCE [LARGE SCALE GENOMIC DNA]</scope>
    <source>
        <strain evidence="6 7">DSM 22637</strain>
    </source>
</reference>
<dbReference type="InterPro" id="IPR017850">
    <property type="entry name" value="Alkaline_phosphatase_core_sf"/>
</dbReference>
<dbReference type="Proteomes" id="UP000245430">
    <property type="component" value="Unassembled WGS sequence"/>
</dbReference>
<dbReference type="InterPro" id="IPR000917">
    <property type="entry name" value="Sulfatase_N"/>
</dbReference>
<evidence type="ECO:0000259" key="5">
    <source>
        <dbReference type="Pfam" id="PF00884"/>
    </source>
</evidence>
<evidence type="ECO:0000256" key="3">
    <source>
        <dbReference type="ARBA" id="ARBA00022801"/>
    </source>
</evidence>
<dbReference type="PROSITE" id="PS00523">
    <property type="entry name" value="SULFATASE_1"/>
    <property type="match status" value="1"/>
</dbReference>
<dbReference type="PANTHER" id="PTHR42693:SF43">
    <property type="entry name" value="BLL2667 PROTEIN"/>
    <property type="match status" value="1"/>
</dbReference>
<dbReference type="GO" id="GO:0046872">
    <property type="term" value="F:metal ion binding"/>
    <property type="evidence" value="ECO:0007669"/>
    <property type="project" value="UniProtKB-KW"/>
</dbReference>